<dbReference type="SMART" id="SM00906">
    <property type="entry name" value="Fungal_trans"/>
    <property type="match status" value="1"/>
</dbReference>
<dbReference type="AlphaFoldDB" id="A0A6G1G2E8"/>
<feature type="compositionally biased region" description="Polar residues" evidence="2">
    <location>
        <begin position="1"/>
        <end position="10"/>
    </location>
</feature>
<feature type="region of interest" description="Disordered" evidence="2">
    <location>
        <begin position="1"/>
        <end position="34"/>
    </location>
</feature>
<proteinExistence type="predicted"/>
<keyword evidence="5" id="KW-1185">Reference proteome</keyword>
<dbReference type="PANTHER" id="PTHR46910:SF5">
    <property type="entry name" value="ZN(II)2CYS6 TRANSCRIPTION FACTOR (EUROFUNG)"/>
    <property type="match status" value="1"/>
</dbReference>
<dbReference type="GO" id="GO:0008270">
    <property type="term" value="F:zinc ion binding"/>
    <property type="evidence" value="ECO:0007669"/>
    <property type="project" value="InterPro"/>
</dbReference>
<accession>A0A6G1G2E8</accession>
<evidence type="ECO:0000256" key="1">
    <source>
        <dbReference type="ARBA" id="ARBA00023242"/>
    </source>
</evidence>
<evidence type="ECO:0000256" key="2">
    <source>
        <dbReference type="SAM" id="MobiDB-lite"/>
    </source>
</evidence>
<evidence type="ECO:0000259" key="3">
    <source>
        <dbReference type="SMART" id="SM00906"/>
    </source>
</evidence>
<evidence type="ECO:0000313" key="6">
    <source>
        <dbReference type="RefSeq" id="XP_033533731.1"/>
    </source>
</evidence>
<dbReference type="InterPro" id="IPR007219">
    <property type="entry name" value="XnlR_reg_dom"/>
</dbReference>
<sequence>MYGKTSQQTRKLTDRTKACRTTSQRPKESKHRVLISSQYERKIDRIEEKLVDIEHLLQNRSLVSEHSNDGASTRSGKSPNAPSGDGISPASHIPDHPTFEGDSSLSAQSTFAHEFLERAISRNSSQDPQMAEALASLRSMVDGQNEPAPTHSRFIDPKNSGASFALPLPPKSLLLDILARSKVADNFFVAMFLPSLDQLRFREIVEIAYDRKEELTITKGLLFFGVAQYMFLEFGKTGPDGRQGDEFLKHVAFCRRNFEYLLSSLPLLLPATSENIEALLLAASYAVEISKPSLCWTITTNAVAMCKTLGYHRISSMKNDSQEVKASKMVNFWLLYIIEKSLALRLGRASNIHDYDISLPSVSSLSFEGYPFGQVLTYWVRVAEIQGKVYEELFSPGASGKSESDRTRSARFLVFEMDDAWSKYQTLSFQPEYGEYMNVLTKSDQVAHQSVLVLIHRAMPPDDFSTSQFSSECLEVSRKALKSHESTSKHFKGKGEEYWSGYLHWAVLQAPFTPYMVLFCHVIASNDDSDLQLLESFVQSLKPSKPQSEGIEKMYRLCYVFHQVAKLYVDSGRKAVEMDLSSLETPGNAAADINFSYGHGQGNAFDPYAFALAFVPNAPFAGDVSGDVPVVPTDGDAMPIDSLGDWFNSHQHIMSLLENDIPEQ</sequence>
<feature type="compositionally biased region" description="Polar residues" evidence="2">
    <location>
        <begin position="64"/>
        <end position="81"/>
    </location>
</feature>
<protein>
    <recommendedName>
        <fullName evidence="3">Xylanolytic transcriptional activator regulatory domain-containing protein</fullName>
    </recommendedName>
</protein>
<dbReference type="RefSeq" id="XP_033533731.1">
    <property type="nucleotide sequence ID" value="XM_033678136.1"/>
</dbReference>
<dbReference type="EMBL" id="ML975159">
    <property type="protein sequence ID" value="KAF1812100.1"/>
    <property type="molecule type" value="Genomic_DNA"/>
</dbReference>
<reference evidence="6" key="3">
    <citation type="submission" date="2025-04" db="UniProtKB">
        <authorList>
            <consortium name="RefSeq"/>
        </authorList>
    </citation>
    <scope>IDENTIFICATION</scope>
    <source>
        <strain evidence="6">CBS 781.70</strain>
    </source>
</reference>
<evidence type="ECO:0000313" key="4">
    <source>
        <dbReference type="EMBL" id="KAF1812100.1"/>
    </source>
</evidence>
<dbReference type="InterPro" id="IPR050987">
    <property type="entry name" value="AtrR-like"/>
</dbReference>
<dbReference type="PANTHER" id="PTHR46910">
    <property type="entry name" value="TRANSCRIPTION FACTOR PDR1"/>
    <property type="match status" value="1"/>
</dbReference>
<reference evidence="6" key="2">
    <citation type="submission" date="2020-04" db="EMBL/GenBank/DDBJ databases">
        <authorList>
            <consortium name="NCBI Genome Project"/>
        </authorList>
    </citation>
    <scope>NUCLEOTIDE SEQUENCE</scope>
    <source>
        <strain evidence="6">CBS 781.70</strain>
    </source>
</reference>
<gene>
    <name evidence="4 6" type="ORF">P152DRAFT_449879</name>
</gene>
<dbReference type="OrthoDB" id="103819at2759"/>
<dbReference type="GO" id="GO:0003677">
    <property type="term" value="F:DNA binding"/>
    <property type="evidence" value="ECO:0007669"/>
    <property type="project" value="InterPro"/>
</dbReference>
<dbReference type="GO" id="GO:0006351">
    <property type="term" value="P:DNA-templated transcription"/>
    <property type="evidence" value="ECO:0007669"/>
    <property type="project" value="InterPro"/>
</dbReference>
<reference evidence="4 6" key="1">
    <citation type="submission" date="2020-01" db="EMBL/GenBank/DDBJ databases">
        <authorList>
            <consortium name="DOE Joint Genome Institute"/>
            <person name="Haridas S."/>
            <person name="Albert R."/>
            <person name="Binder M."/>
            <person name="Bloem J."/>
            <person name="Labutti K."/>
            <person name="Salamov A."/>
            <person name="Andreopoulos B."/>
            <person name="Baker S.E."/>
            <person name="Barry K."/>
            <person name="Bills G."/>
            <person name="Bluhm B.H."/>
            <person name="Cannon C."/>
            <person name="Castanera R."/>
            <person name="Culley D.E."/>
            <person name="Daum C."/>
            <person name="Ezra D."/>
            <person name="Gonzalez J.B."/>
            <person name="Henrissat B."/>
            <person name="Kuo A."/>
            <person name="Liang C."/>
            <person name="Lipzen A."/>
            <person name="Lutzoni F."/>
            <person name="Magnuson J."/>
            <person name="Mondo S."/>
            <person name="Nolan M."/>
            <person name="Ohm R."/>
            <person name="Pangilinan J."/>
            <person name="Park H.-J."/>
            <person name="Ramirez L."/>
            <person name="Alfaro M."/>
            <person name="Sun H."/>
            <person name="Tritt A."/>
            <person name="Yoshinaga Y."/>
            <person name="Zwiers L.-H."/>
            <person name="Turgeon B.G."/>
            <person name="Goodwin S.B."/>
            <person name="Spatafora J.W."/>
            <person name="Crous P.W."/>
            <person name="Grigoriev I.V."/>
        </authorList>
    </citation>
    <scope>NUCLEOTIDE SEQUENCE</scope>
    <source>
        <strain evidence="4 6">CBS 781.70</strain>
    </source>
</reference>
<keyword evidence="1" id="KW-0539">Nucleus</keyword>
<dbReference type="GeneID" id="54418706"/>
<dbReference type="CDD" id="cd12148">
    <property type="entry name" value="fungal_TF_MHR"/>
    <property type="match status" value="1"/>
</dbReference>
<dbReference type="Proteomes" id="UP000504638">
    <property type="component" value="Unplaced"/>
</dbReference>
<feature type="domain" description="Xylanolytic transcriptional activator regulatory" evidence="3">
    <location>
        <begin position="295"/>
        <end position="368"/>
    </location>
</feature>
<name>A0A6G1G2E8_9PEZI</name>
<organism evidence="4">
    <name type="scientific">Eremomyces bilateralis CBS 781.70</name>
    <dbReference type="NCBI Taxonomy" id="1392243"/>
    <lineage>
        <taxon>Eukaryota</taxon>
        <taxon>Fungi</taxon>
        <taxon>Dikarya</taxon>
        <taxon>Ascomycota</taxon>
        <taxon>Pezizomycotina</taxon>
        <taxon>Dothideomycetes</taxon>
        <taxon>Dothideomycetes incertae sedis</taxon>
        <taxon>Eremomycetales</taxon>
        <taxon>Eremomycetaceae</taxon>
        <taxon>Eremomyces</taxon>
    </lineage>
</organism>
<dbReference type="Pfam" id="PF04082">
    <property type="entry name" value="Fungal_trans"/>
    <property type="match status" value="1"/>
</dbReference>
<dbReference type="GO" id="GO:0003700">
    <property type="term" value="F:DNA-binding transcription factor activity"/>
    <property type="evidence" value="ECO:0007669"/>
    <property type="project" value="InterPro"/>
</dbReference>
<feature type="region of interest" description="Disordered" evidence="2">
    <location>
        <begin position="64"/>
        <end position="104"/>
    </location>
</feature>
<evidence type="ECO:0000313" key="5">
    <source>
        <dbReference type="Proteomes" id="UP000504638"/>
    </source>
</evidence>